<comment type="similarity">
    <text evidence="2">Belongs to the EBP family.</text>
</comment>
<dbReference type="OrthoDB" id="5415655at2759"/>
<dbReference type="GO" id="GO:0016020">
    <property type="term" value="C:membrane"/>
    <property type="evidence" value="ECO:0007669"/>
    <property type="project" value="UniProtKB-SubCell"/>
</dbReference>
<comment type="caution">
    <text evidence="9">The sequence shown here is derived from an EMBL/GenBank/DDBJ whole genome shotgun (WGS) entry which is preliminary data.</text>
</comment>
<evidence type="ECO:0000256" key="1">
    <source>
        <dbReference type="ARBA" id="ARBA00004141"/>
    </source>
</evidence>
<feature type="transmembrane region" description="Helical" evidence="7">
    <location>
        <begin position="239"/>
        <end position="260"/>
    </location>
</feature>
<keyword evidence="5 6" id="KW-0472">Membrane</keyword>
<feature type="transmembrane region" description="Helical" evidence="7">
    <location>
        <begin position="201"/>
        <end position="219"/>
    </location>
</feature>
<proteinExistence type="inferred from homology"/>
<dbReference type="PROSITE" id="PS51751">
    <property type="entry name" value="EXPERA"/>
    <property type="match status" value="1"/>
</dbReference>
<feature type="transmembrane region" description="Helical" evidence="7">
    <location>
        <begin position="166"/>
        <end position="189"/>
    </location>
</feature>
<dbReference type="Pfam" id="PF05241">
    <property type="entry name" value="EBP"/>
    <property type="match status" value="1"/>
</dbReference>
<dbReference type="GO" id="GO:0005783">
    <property type="term" value="C:endoplasmic reticulum"/>
    <property type="evidence" value="ECO:0007669"/>
    <property type="project" value="TreeGrafter"/>
</dbReference>
<accession>A0A2I1CV97</accession>
<evidence type="ECO:0000256" key="5">
    <source>
        <dbReference type="ARBA" id="ARBA00023136"/>
    </source>
</evidence>
<dbReference type="PANTHER" id="PTHR14207:SF1">
    <property type="entry name" value="EMOPAMIL-BINDING PROTEIN-LIKE"/>
    <property type="match status" value="1"/>
</dbReference>
<keyword evidence="3 6" id="KW-0812">Transmembrane</keyword>
<comment type="subcellular location">
    <subcellularLocation>
        <location evidence="1">Membrane</location>
        <topology evidence="1">Multi-pass membrane protein</topology>
    </subcellularLocation>
</comment>
<name>A0A2I1CV97_ASPC2</name>
<evidence type="ECO:0000259" key="8">
    <source>
        <dbReference type="PROSITE" id="PS51751"/>
    </source>
</evidence>
<dbReference type="GO" id="GO:0016125">
    <property type="term" value="P:sterol metabolic process"/>
    <property type="evidence" value="ECO:0007669"/>
    <property type="project" value="InterPro"/>
</dbReference>
<evidence type="ECO:0000256" key="7">
    <source>
        <dbReference type="SAM" id="Phobius"/>
    </source>
</evidence>
<gene>
    <name evidence="9" type="ORF">P168DRAFT_292644</name>
</gene>
<keyword evidence="10" id="KW-1185">Reference proteome</keyword>
<evidence type="ECO:0000256" key="6">
    <source>
        <dbReference type="PROSITE-ProRule" id="PRU01087"/>
    </source>
</evidence>
<reference evidence="9" key="1">
    <citation type="submission" date="2016-12" db="EMBL/GenBank/DDBJ databases">
        <title>The genomes of Aspergillus section Nigri reveals drivers in fungal speciation.</title>
        <authorList>
            <consortium name="DOE Joint Genome Institute"/>
            <person name="Vesth T.C."/>
            <person name="Nybo J."/>
            <person name="Theobald S."/>
            <person name="Brandl J."/>
            <person name="Frisvad J.C."/>
            <person name="Nielsen K.F."/>
            <person name="Lyhne E.K."/>
            <person name="Kogle M.E."/>
            <person name="Kuo A."/>
            <person name="Riley R."/>
            <person name="Clum A."/>
            <person name="Nolan M."/>
            <person name="Lipzen A."/>
            <person name="Salamov A."/>
            <person name="Henrissat B."/>
            <person name="Wiebenga A."/>
            <person name="De vries R.P."/>
            <person name="Grigoriev I.V."/>
            <person name="Mortensen U.H."/>
            <person name="Andersen M.R."/>
            <person name="Baker S.E."/>
        </authorList>
    </citation>
    <scope>NUCLEOTIDE SEQUENCE</scope>
    <source>
        <strain evidence="9">IBT 28561</strain>
    </source>
</reference>
<evidence type="ECO:0000256" key="4">
    <source>
        <dbReference type="ARBA" id="ARBA00022989"/>
    </source>
</evidence>
<dbReference type="InterPro" id="IPR033118">
    <property type="entry name" value="EXPERA"/>
</dbReference>
<dbReference type="RefSeq" id="XP_024690136.1">
    <property type="nucleotide sequence ID" value="XM_024837630.1"/>
</dbReference>
<sequence>MSDIPTASCFNDNGGIPTATCFNHKGVTFDDEGQMIIPTMSTSVPFTLDIATVLCILFALSFMPIAYFLGNRYIPATHKQFRILFYWHAYDALTHLFIEGSFLYESFFSYMKIPGGIGGAPHFLGRQDRVYGAAFGTWPSARLWQEYAKADFRWATADANVISLELLTVLLAGPAAVYICYLLWMMFNARTTTEAKGDARAKLWFAATTVATAELYGGWMTFAPEWLTGSTKLETGNMVYLWFYLFFFNTLWVVMPLWVLREAWGEFREVFVTAERAGHGRKKV</sequence>
<feature type="domain" description="EXPERA" evidence="8">
    <location>
        <begin position="80"/>
        <end position="260"/>
    </location>
</feature>
<keyword evidence="4 6" id="KW-1133">Transmembrane helix</keyword>
<dbReference type="Proteomes" id="UP000234254">
    <property type="component" value="Unassembled WGS sequence"/>
</dbReference>
<organism evidence="9 10">
    <name type="scientific">Aspergillus campestris (strain IBT 28561)</name>
    <dbReference type="NCBI Taxonomy" id="1392248"/>
    <lineage>
        <taxon>Eukaryota</taxon>
        <taxon>Fungi</taxon>
        <taxon>Dikarya</taxon>
        <taxon>Ascomycota</taxon>
        <taxon>Pezizomycotina</taxon>
        <taxon>Eurotiomycetes</taxon>
        <taxon>Eurotiomycetidae</taxon>
        <taxon>Eurotiales</taxon>
        <taxon>Aspergillaceae</taxon>
        <taxon>Aspergillus</taxon>
        <taxon>Aspergillus subgen. Circumdati</taxon>
    </lineage>
</organism>
<protein>
    <submittedName>
        <fullName evidence="9">Emopamil-binding protein</fullName>
    </submittedName>
</protein>
<dbReference type="EMBL" id="MSFM01000011">
    <property type="protein sequence ID" value="PKY01542.1"/>
    <property type="molecule type" value="Genomic_DNA"/>
</dbReference>
<evidence type="ECO:0000256" key="2">
    <source>
        <dbReference type="ARBA" id="ARBA00008337"/>
    </source>
</evidence>
<evidence type="ECO:0000256" key="3">
    <source>
        <dbReference type="ARBA" id="ARBA00022692"/>
    </source>
</evidence>
<dbReference type="AlphaFoldDB" id="A0A2I1CV97"/>
<evidence type="ECO:0000313" key="10">
    <source>
        <dbReference type="Proteomes" id="UP000234254"/>
    </source>
</evidence>
<dbReference type="VEuPathDB" id="FungiDB:P168DRAFT_292644"/>
<dbReference type="GeneID" id="36545154"/>
<evidence type="ECO:0000313" key="9">
    <source>
        <dbReference type="EMBL" id="PKY01542.1"/>
    </source>
</evidence>
<dbReference type="GO" id="GO:0047750">
    <property type="term" value="F:cholestenol delta-isomerase activity"/>
    <property type="evidence" value="ECO:0007669"/>
    <property type="project" value="InterPro"/>
</dbReference>
<dbReference type="InterPro" id="IPR007905">
    <property type="entry name" value="EBP"/>
</dbReference>
<feature type="transmembrane region" description="Helical" evidence="7">
    <location>
        <begin position="81"/>
        <end position="104"/>
    </location>
</feature>
<feature type="transmembrane region" description="Helical" evidence="7">
    <location>
        <begin position="50"/>
        <end position="69"/>
    </location>
</feature>
<dbReference type="PANTHER" id="PTHR14207">
    <property type="entry name" value="STEROL ISOMERASE"/>
    <property type="match status" value="1"/>
</dbReference>